<evidence type="ECO:0000313" key="1">
    <source>
        <dbReference type="EMBL" id="ETD29394.1"/>
    </source>
</evidence>
<gene>
    <name evidence="1" type="ORF">HMPREF1173_00590</name>
</gene>
<comment type="caution">
    <text evidence="1">The sequence shown here is derived from an EMBL/GenBank/DDBJ whole genome shotgun (WGS) entry which is preliminary data.</text>
</comment>
<dbReference type="Proteomes" id="UP000018727">
    <property type="component" value="Unassembled WGS sequence"/>
</dbReference>
<sequence length="31" mass="3323">MNNPLHLPAALQLQKVAMAIYKQTENGGLSA</sequence>
<name>V8CPV9_9BACT</name>
<dbReference type="HOGENOM" id="CLU_3397907_0_0_10"/>
<evidence type="ECO:0000313" key="2">
    <source>
        <dbReference type="Proteomes" id="UP000018727"/>
    </source>
</evidence>
<proteinExistence type="predicted"/>
<reference evidence="1 2" key="1">
    <citation type="submission" date="2013-10" db="EMBL/GenBank/DDBJ databases">
        <title>The Genome Sequence of Prevotella nigrescens CC14M.</title>
        <authorList>
            <consortium name="The Broad Institute Genomics Platform"/>
            <person name="Earl A."/>
            <person name="Allen-Vercoe E."/>
            <person name="Daigneault M."/>
            <person name="Young S.K."/>
            <person name="Zeng Q."/>
            <person name="Gargeya S."/>
            <person name="Fitzgerald M."/>
            <person name="Abouelleil A."/>
            <person name="Alvarado L."/>
            <person name="Chapman S.B."/>
            <person name="Gainer-Dewar J."/>
            <person name="Goldberg J."/>
            <person name="Griggs A."/>
            <person name="Gujja S."/>
            <person name="Hansen M."/>
            <person name="Howarth C."/>
            <person name="Imamovic A."/>
            <person name="Ireland A."/>
            <person name="Larimer J."/>
            <person name="McCowan C."/>
            <person name="Murphy C."/>
            <person name="Pearson M."/>
            <person name="Poon T.W."/>
            <person name="Priest M."/>
            <person name="Roberts A."/>
            <person name="Saif S."/>
            <person name="Shea T."/>
            <person name="Sykes S."/>
            <person name="Wortman J."/>
            <person name="Nusbaum C."/>
            <person name="Birren B."/>
        </authorList>
    </citation>
    <scope>NUCLEOTIDE SEQUENCE [LARGE SCALE GENOMIC DNA]</scope>
    <source>
        <strain evidence="1 2">CC14M</strain>
    </source>
</reference>
<accession>V8CPV9</accession>
<dbReference type="AlphaFoldDB" id="V8CPV9"/>
<organism evidence="1 2">
    <name type="scientific">Prevotella nigrescens CC14M</name>
    <dbReference type="NCBI Taxonomy" id="1073366"/>
    <lineage>
        <taxon>Bacteria</taxon>
        <taxon>Pseudomonadati</taxon>
        <taxon>Bacteroidota</taxon>
        <taxon>Bacteroidia</taxon>
        <taxon>Bacteroidales</taxon>
        <taxon>Prevotellaceae</taxon>
        <taxon>Prevotella</taxon>
    </lineage>
</organism>
<keyword evidence="2" id="KW-1185">Reference proteome</keyword>
<dbReference type="EMBL" id="AZJH01000007">
    <property type="protein sequence ID" value="ETD29394.1"/>
    <property type="molecule type" value="Genomic_DNA"/>
</dbReference>
<protein>
    <submittedName>
        <fullName evidence="1">Uncharacterized protein</fullName>
    </submittedName>
</protein>